<proteinExistence type="predicted"/>
<evidence type="ECO:0000313" key="2">
    <source>
        <dbReference type="Proteomes" id="UP001314205"/>
    </source>
</evidence>
<comment type="caution">
    <text evidence="1">The sequence shown here is derived from an EMBL/GenBank/DDBJ whole genome shotgun (WGS) entry which is preliminary data.</text>
</comment>
<gene>
    <name evidence="1" type="ORF">PARMNEM_LOCUS20241</name>
</gene>
<protein>
    <submittedName>
        <fullName evidence="1">Uncharacterized protein</fullName>
    </submittedName>
</protein>
<evidence type="ECO:0000313" key="1">
    <source>
        <dbReference type="EMBL" id="CAK1601637.1"/>
    </source>
</evidence>
<name>A0AAV1M5H1_9NEOP</name>
<dbReference type="EMBL" id="CAVLGL010000137">
    <property type="protein sequence ID" value="CAK1601637.1"/>
    <property type="molecule type" value="Genomic_DNA"/>
</dbReference>
<sequence length="104" mass="12234">MDLESYRNIYLTEYKSDDEENVYTDFGLTDIEYYENTSNKLKKVIKYVRKTQTKQRGLLFVYPNVDDICELKHVADIVSVLPKPTITRRGQISFSINIGKFNLQ</sequence>
<accession>A0AAV1M5H1</accession>
<dbReference type="AlphaFoldDB" id="A0AAV1M5H1"/>
<dbReference type="Proteomes" id="UP001314205">
    <property type="component" value="Unassembled WGS sequence"/>
</dbReference>
<reference evidence="1 2" key="1">
    <citation type="submission" date="2023-11" db="EMBL/GenBank/DDBJ databases">
        <authorList>
            <person name="Hedman E."/>
            <person name="Englund M."/>
            <person name="Stromberg M."/>
            <person name="Nyberg Akerstrom W."/>
            <person name="Nylinder S."/>
            <person name="Jareborg N."/>
            <person name="Kallberg Y."/>
            <person name="Kronander E."/>
        </authorList>
    </citation>
    <scope>NUCLEOTIDE SEQUENCE [LARGE SCALE GENOMIC DNA]</scope>
</reference>
<organism evidence="1 2">
    <name type="scientific">Parnassius mnemosyne</name>
    <name type="common">clouded apollo</name>
    <dbReference type="NCBI Taxonomy" id="213953"/>
    <lineage>
        <taxon>Eukaryota</taxon>
        <taxon>Metazoa</taxon>
        <taxon>Ecdysozoa</taxon>
        <taxon>Arthropoda</taxon>
        <taxon>Hexapoda</taxon>
        <taxon>Insecta</taxon>
        <taxon>Pterygota</taxon>
        <taxon>Neoptera</taxon>
        <taxon>Endopterygota</taxon>
        <taxon>Lepidoptera</taxon>
        <taxon>Glossata</taxon>
        <taxon>Ditrysia</taxon>
        <taxon>Papilionoidea</taxon>
        <taxon>Papilionidae</taxon>
        <taxon>Parnassiinae</taxon>
        <taxon>Parnassini</taxon>
        <taxon>Parnassius</taxon>
        <taxon>Driopa</taxon>
    </lineage>
</organism>
<keyword evidence="2" id="KW-1185">Reference proteome</keyword>